<protein>
    <recommendedName>
        <fullName evidence="1">NIPSNAP domain-containing protein</fullName>
    </recommendedName>
</protein>
<accession>W0I4R9</accession>
<dbReference type="InterPro" id="IPR012577">
    <property type="entry name" value="NIPSNAP"/>
</dbReference>
<dbReference type="Pfam" id="PF07978">
    <property type="entry name" value="NIPSNAP"/>
    <property type="match status" value="1"/>
</dbReference>
<dbReference type="OrthoDB" id="9809695at2"/>
<evidence type="ECO:0000259" key="1">
    <source>
        <dbReference type="Pfam" id="PF07978"/>
    </source>
</evidence>
<dbReference type="KEGG" id="sod:Sant_P0358"/>
<gene>
    <name evidence="2" type="ORF">Sant_P0358</name>
</gene>
<dbReference type="Gene3D" id="3.30.70.100">
    <property type="match status" value="1"/>
</dbReference>
<dbReference type="AlphaFoldDB" id="W0I4R9"/>
<keyword evidence="3" id="KW-1185">Reference proteome</keyword>
<feature type="domain" description="NIPSNAP" evidence="1">
    <location>
        <begin position="3"/>
        <end position="105"/>
    </location>
</feature>
<sequence>MIVELRIYHCLPGRLPALLERFRSTTLDYFAQYGIEQIGFWTTQVGESNHTLTYLLRWESMAERDARWSAFQHDSGWVEKRTESEREKPIVAQIENSFLSPTDFSALR</sequence>
<dbReference type="InterPro" id="IPR011008">
    <property type="entry name" value="Dimeric_a/b-barrel"/>
</dbReference>
<geneLocation type="plasmid" evidence="2 3">
    <name>pHS1</name>
</geneLocation>
<keyword evidence="2" id="KW-0614">Plasmid</keyword>
<dbReference type="EMBL" id="CP006570">
    <property type="protein sequence ID" value="AHF79393.1"/>
    <property type="molecule type" value="Genomic_DNA"/>
</dbReference>
<dbReference type="PATRIC" id="fig|1239307.3.peg.4926"/>
<organism evidence="2 3">
    <name type="scientific">Sodalis praecaptivus</name>
    <dbReference type="NCBI Taxonomy" id="1239307"/>
    <lineage>
        <taxon>Bacteria</taxon>
        <taxon>Pseudomonadati</taxon>
        <taxon>Pseudomonadota</taxon>
        <taxon>Gammaproteobacteria</taxon>
        <taxon>Enterobacterales</taxon>
        <taxon>Bruguierivoracaceae</taxon>
        <taxon>Sodalis</taxon>
    </lineage>
</organism>
<dbReference type="SUPFAM" id="SSF54909">
    <property type="entry name" value="Dimeric alpha+beta barrel"/>
    <property type="match status" value="1"/>
</dbReference>
<dbReference type="RefSeq" id="WP_025424530.1">
    <property type="nucleotide sequence ID" value="NZ_CP006570.1"/>
</dbReference>
<proteinExistence type="predicted"/>
<dbReference type="Proteomes" id="UP000019028">
    <property type="component" value="Plasmid pHS1"/>
</dbReference>
<evidence type="ECO:0000313" key="2">
    <source>
        <dbReference type="EMBL" id="AHF79393.1"/>
    </source>
</evidence>
<dbReference type="HOGENOM" id="CLU_097061_0_0_6"/>
<reference evidence="2 3" key="1">
    <citation type="journal article" date="2014" name="Genome Biol. Evol.">
        <title>Genome degeneration and adaptation in a nascent stage of symbiosis.</title>
        <authorList>
            <person name="Oakeson K.F."/>
            <person name="Gil R."/>
            <person name="Clayton A.L."/>
            <person name="Dunn D.M."/>
            <person name="von Niederhausern A.C."/>
            <person name="Hamil C."/>
            <person name="Aoyagi A."/>
            <person name="Duval B."/>
            <person name="Baca A."/>
            <person name="Silva F.J."/>
            <person name="Vallier A."/>
            <person name="Jackson D.G."/>
            <person name="Latorre A."/>
            <person name="Weiss R.B."/>
            <person name="Heddi A."/>
            <person name="Moya A."/>
            <person name="Dale C."/>
        </authorList>
    </citation>
    <scope>NUCLEOTIDE SEQUENCE [LARGE SCALE GENOMIC DNA]</scope>
    <source>
        <strain evidence="2 3">HS1</strain>
        <plasmid evidence="3">Plasmid pHS1</plasmid>
    </source>
</reference>
<evidence type="ECO:0000313" key="3">
    <source>
        <dbReference type="Proteomes" id="UP000019028"/>
    </source>
</evidence>
<name>W0I4R9_9GAMM</name>